<evidence type="ECO:0000256" key="10">
    <source>
        <dbReference type="ARBA" id="ARBA00023603"/>
    </source>
</evidence>
<evidence type="ECO:0000256" key="8">
    <source>
        <dbReference type="ARBA" id="ARBA00023315"/>
    </source>
</evidence>
<keyword evidence="3" id="KW-0808">Transferase</keyword>
<keyword evidence="6 13" id="KW-1133">Transmembrane helix</keyword>
<protein>
    <recommendedName>
        <fullName evidence="11">Glycosyl-4,4'-diaponeurosporenoate acyltransferase</fullName>
    </recommendedName>
</protein>
<evidence type="ECO:0000256" key="2">
    <source>
        <dbReference type="ARBA" id="ARBA00022475"/>
    </source>
</evidence>
<evidence type="ECO:0000256" key="3">
    <source>
        <dbReference type="ARBA" id="ARBA00022679"/>
    </source>
</evidence>
<comment type="function">
    <text evidence="12">Catalyzes the acylation of glycosyl-4,4'-diaponeurosporenoate, i.e. the esterification of glucose at the C6'' position with the carboxyl group of the C(15) fatty acid 12-methyltetradecanoic acid, to yield staphyloxanthin. This is the last step in the biosynthesis of this orange pigment, present in most staphylococci strains.</text>
</comment>
<evidence type="ECO:0000256" key="13">
    <source>
        <dbReference type="SAM" id="Phobius"/>
    </source>
</evidence>
<dbReference type="Pfam" id="PF18927">
    <property type="entry name" value="CrtO"/>
    <property type="match status" value="1"/>
</dbReference>
<feature type="transmembrane region" description="Helical" evidence="13">
    <location>
        <begin position="154"/>
        <end position="172"/>
    </location>
</feature>
<reference evidence="14 15" key="1">
    <citation type="submission" date="2019-04" db="EMBL/GenBank/DDBJ databases">
        <authorList>
            <person name="Feng G."/>
            <person name="Zhang J."/>
            <person name="Zhu H."/>
        </authorList>
    </citation>
    <scope>NUCLEOTIDE SEQUENCE [LARGE SCALE GENOMIC DNA]</scope>
    <source>
        <strain evidence="14 15">JCM 31653</strain>
    </source>
</reference>
<dbReference type="RefSeq" id="WP_135463830.1">
    <property type="nucleotide sequence ID" value="NZ_SRLC01000002.1"/>
</dbReference>
<feature type="transmembrane region" description="Helical" evidence="13">
    <location>
        <begin position="130"/>
        <end position="148"/>
    </location>
</feature>
<keyword evidence="15" id="KW-1185">Reference proteome</keyword>
<keyword evidence="5" id="KW-0732">Signal</keyword>
<evidence type="ECO:0000256" key="7">
    <source>
        <dbReference type="ARBA" id="ARBA00023136"/>
    </source>
</evidence>
<evidence type="ECO:0000256" key="4">
    <source>
        <dbReference type="ARBA" id="ARBA00022692"/>
    </source>
</evidence>
<dbReference type="AlphaFoldDB" id="A0A4Z0PU16"/>
<dbReference type="Proteomes" id="UP000297549">
    <property type="component" value="Unassembled WGS sequence"/>
</dbReference>
<evidence type="ECO:0000256" key="11">
    <source>
        <dbReference type="ARBA" id="ARBA00023667"/>
    </source>
</evidence>
<keyword evidence="7 13" id="KW-0472">Membrane</keyword>
<keyword evidence="8" id="KW-0012">Acyltransferase</keyword>
<keyword evidence="2" id="KW-1003">Cell membrane</keyword>
<evidence type="ECO:0000256" key="6">
    <source>
        <dbReference type="ARBA" id="ARBA00022989"/>
    </source>
</evidence>
<comment type="pathway">
    <text evidence="9">Carotenoid biosynthesis; staphyloxanthin biosynthesis; staphyloxanthin from farnesyl diphosphate: step 5/5.</text>
</comment>
<gene>
    <name evidence="14" type="ORF">E5K00_13380</name>
</gene>
<keyword evidence="4 13" id="KW-0812">Transmembrane</keyword>
<evidence type="ECO:0000256" key="12">
    <source>
        <dbReference type="ARBA" id="ARBA00025324"/>
    </source>
</evidence>
<feature type="transmembrane region" description="Helical" evidence="13">
    <location>
        <begin position="49"/>
        <end position="68"/>
    </location>
</feature>
<comment type="caution">
    <text evidence="14">The sequence shown here is derived from an EMBL/GenBank/DDBJ whole genome shotgun (WGS) entry which is preliminary data.</text>
</comment>
<dbReference type="GO" id="GO:0005886">
    <property type="term" value="C:plasma membrane"/>
    <property type="evidence" value="ECO:0007669"/>
    <property type="project" value="UniProtKB-SubCell"/>
</dbReference>
<evidence type="ECO:0000256" key="9">
    <source>
        <dbReference type="ARBA" id="ARBA00023588"/>
    </source>
</evidence>
<comment type="subcellular location">
    <subcellularLocation>
        <location evidence="1">Cell membrane</location>
        <topology evidence="1">Single-pass membrane protein</topology>
    </subcellularLocation>
</comment>
<evidence type="ECO:0000256" key="5">
    <source>
        <dbReference type="ARBA" id="ARBA00022729"/>
    </source>
</evidence>
<comment type="similarity">
    <text evidence="10">Belongs to the acyltransferase CrtO family.</text>
</comment>
<organism evidence="14 15">
    <name type="scientific">Hymenobacter aquaticus</name>
    <dbReference type="NCBI Taxonomy" id="1867101"/>
    <lineage>
        <taxon>Bacteria</taxon>
        <taxon>Pseudomonadati</taxon>
        <taxon>Bacteroidota</taxon>
        <taxon>Cytophagia</taxon>
        <taxon>Cytophagales</taxon>
        <taxon>Hymenobacteraceae</taxon>
        <taxon>Hymenobacter</taxon>
    </lineage>
</organism>
<accession>A0A4Z0PU16</accession>
<dbReference type="GO" id="GO:0016746">
    <property type="term" value="F:acyltransferase activity"/>
    <property type="evidence" value="ECO:0007669"/>
    <property type="project" value="UniProtKB-KW"/>
</dbReference>
<evidence type="ECO:0000256" key="1">
    <source>
        <dbReference type="ARBA" id="ARBA00004162"/>
    </source>
</evidence>
<evidence type="ECO:0000313" key="15">
    <source>
        <dbReference type="Proteomes" id="UP000297549"/>
    </source>
</evidence>
<proteinExistence type="inferred from homology"/>
<dbReference type="InterPro" id="IPR044021">
    <property type="entry name" value="CrtO"/>
</dbReference>
<sequence>MPIMPNDPPPARPSAALLAALNAVPSVLWSGLALGPLSVFCYQHVARPWLWGLLGVSLLGYAVPRSWFRYWQLSRARRRYERLGVPVVARFTQHGTLVHQWLRRRYPHYRRVPHRQAGRRLVAESYHLERFHGVLLVFFGLVSLYALMRGHLGWAGLLLVLNVGYNLYPVWLQQYLRLRLPPTDAAVNSRSG</sequence>
<dbReference type="OrthoDB" id="883215at2"/>
<evidence type="ECO:0000313" key="14">
    <source>
        <dbReference type="EMBL" id="TGE21280.1"/>
    </source>
</evidence>
<dbReference type="UniPathway" id="UPA00029">
    <property type="reaction ID" value="UER00560"/>
</dbReference>
<name>A0A4Z0PU16_9BACT</name>
<dbReference type="EMBL" id="SRLC01000002">
    <property type="protein sequence ID" value="TGE21280.1"/>
    <property type="molecule type" value="Genomic_DNA"/>
</dbReference>